<dbReference type="Gene3D" id="3.40.50.200">
    <property type="entry name" value="Peptidase S8/S53 domain"/>
    <property type="match status" value="1"/>
</dbReference>
<keyword evidence="2" id="KW-0378">Hydrolase</keyword>
<keyword evidence="9" id="KW-1185">Reference proteome</keyword>
<keyword evidence="5" id="KW-0812">Transmembrane</keyword>
<evidence type="ECO:0000259" key="7">
    <source>
        <dbReference type="Pfam" id="PF00082"/>
    </source>
</evidence>
<evidence type="ECO:0000313" key="9">
    <source>
        <dbReference type="Proteomes" id="UP000679690"/>
    </source>
</evidence>
<gene>
    <name evidence="8" type="ORF">J5X75_16470</name>
</gene>
<evidence type="ECO:0000256" key="6">
    <source>
        <dbReference type="SAM" id="SignalP"/>
    </source>
</evidence>
<keyword evidence="5" id="KW-0472">Membrane</keyword>
<dbReference type="PRINTS" id="PR00723">
    <property type="entry name" value="SUBTILISIN"/>
</dbReference>
<comment type="caution">
    <text evidence="4">Lacks conserved residue(s) required for the propagation of feature annotation.</text>
</comment>
<protein>
    <recommendedName>
        <fullName evidence="7">Peptidase S8/S53 domain-containing protein</fullName>
    </recommendedName>
</protein>
<feature type="signal peptide" evidence="6">
    <location>
        <begin position="1"/>
        <end position="24"/>
    </location>
</feature>
<keyword evidence="5" id="KW-1133">Transmembrane helix</keyword>
<keyword evidence="6" id="KW-0732">Signal</keyword>
<evidence type="ECO:0000256" key="2">
    <source>
        <dbReference type="ARBA" id="ARBA00022801"/>
    </source>
</evidence>
<dbReference type="EMBL" id="JAGFNS010000010">
    <property type="protein sequence ID" value="MBO3739122.1"/>
    <property type="molecule type" value="Genomic_DNA"/>
</dbReference>
<accession>A0ABS3UK09</accession>
<dbReference type="InterPro" id="IPR015500">
    <property type="entry name" value="Peptidase_S8_subtilisin-rel"/>
</dbReference>
<dbReference type="Proteomes" id="UP000679690">
    <property type="component" value="Unassembled WGS sequence"/>
</dbReference>
<evidence type="ECO:0000313" key="8">
    <source>
        <dbReference type="EMBL" id="MBO3739122.1"/>
    </source>
</evidence>
<comment type="similarity">
    <text evidence="4">Belongs to the peptidase S8 family.</text>
</comment>
<comment type="caution">
    <text evidence="8">The sequence shown here is derived from an EMBL/GenBank/DDBJ whole genome shotgun (WGS) entry which is preliminary data.</text>
</comment>
<sequence>MPTKWIRGLLLASLLTLPGDPAAAAPRDEQWYLDVIKAPQAHRISRGEGVTVGVLTSSAPMPHPDLGDAVLPTVRVAPDTILGGMQQTPPGEPATDRHATEEIGLIAARGGIVGAAPAVSVQPLNAHHRDDLEKAIRWLADSGAGVLYLNTAITDDLTADFDGIRYAQSKDVVVVMALDDVADLPANLRTGVLVAGGVTGDGEVAGRLRSTIGADLRAPGPNSNAAGDEGVIVLDPDGGGYAELVPNSGNETAAALVTGVVALVRSRYPDLPAGAVINRLLATGVPPGPGIADIDYGRGHGVVDAYAALTADVPPVTGNPLGDPGPPDTDWLRYGLIAAALLPVAGAVLAAGVLLWMLRRRKGRAKALTAPSGQAIR</sequence>
<evidence type="ECO:0000256" key="3">
    <source>
        <dbReference type="ARBA" id="ARBA00022825"/>
    </source>
</evidence>
<dbReference type="InterPro" id="IPR000209">
    <property type="entry name" value="Peptidase_S8/S53_dom"/>
</dbReference>
<organism evidence="8 9">
    <name type="scientific">Actinoplanes flavus</name>
    <dbReference type="NCBI Taxonomy" id="2820290"/>
    <lineage>
        <taxon>Bacteria</taxon>
        <taxon>Bacillati</taxon>
        <taxon>Actinomycetota</taxon>
        <taxon>Actinomycetes</taxon>
        <taxon>Micromonosporales</taxon>
        <taxon>Micromonosporaceae</taxon>
        <taxon>Actinoplanes</taxon>
    </lineage>
</organism>
<name>A0ABS3UK09_9ACTN</name>
<reference evidence="8 9" key="1">
    <citation type="submission" date="2021-03" db="EMBL/GenBank/DDBJ databases">
        <title>Actinoplanes flavus sp. nov., a novel actinomycete isolated from Coconut Palm rhizosphere soil.</title>
        <authorList>
            <person name="Luo X."/>
        </authorList>
    </citation>
    <scope>NUCLEOTIDE SEQUENCE [LARGE SCALE GENOMIC DNA]</scope>
    <source>
        <strain evidence="8 9">NEAU-H7</strain>
    </source>
</reference>
<keyword evidence="3" id="KW-0720">Serine protease</keyword>
<dbReference type="PROSITE" id="PS51892">
    <property type="entry name" value="SUBTILASE"/>
    <property type="match status" value="1"/>
</dbReference>
<feature type="transmembrane region" description="Helical" evidence="5">
    <location>
        <begin position="331"/>
        <end position="358"/>
    </location>
</feature>
<evidence type="ECO:0000256" key="1">
    <source>
        <dbReference type="ARBA" id="ARBA00022670"/>
    </source>
</evidence>
<evidence type="ECO:0000256" key="4">
    <source>
        <dbReference type="PROSITE-ProRule" id="PRU01240"/>
    </source>
</evidence>
<dbReference type="SUPFAM" id="SSF52743">
    <property type="entry name" value="Subtilisin-like"/>
    <property type="match status" value="1"/>
</dbReference>
<keyword evidence="1" id="KW-0645">Protease</keyword>
<dbReference type="InterPro" id="IPR036852">
    <property type="entry name" value="Peptidase_S8/S53_dom_sf"/>
</dbReference>
<dbReference type="RefSeq" id="WP_208468286.1">
    <property type="nucleotide sequence ID" value="NZ_JAGFNS010000010.1"/>
</dbReference>
<feature type="chain" id="PRO_5047290377" description="Peptidase S8/S53 domain-containing protein" evidence="6">
    <location>
        <begin position="25"/>
        <end position="377"/>
    </location>
</feature>
<evidence type="ECO:0000256" key="5">
    <source>
        <dbReference type="SAM" id="Phobius"/>
    </source>
</evidence>
<proteinExistence type="inferred from homology"/>
<feature type="domain" description="Peptidase S8/S53" evidence="7">
    <location>
        <begin position="47"/>
        <end position="276"/>
    </location>
</feature>
<dbReference type="Pfam" id="PF00082">
    <property type="entry name" value="Peptidase_S8"/>
    <property type="match status" value="1"/>
</dbReference>